<dbReference type="AlphaFoldDB" id="A0A9P3G868"/>
<organism evidence="1 2">
    <name type="scientific">Phanerochaete sordida</name>
    <dbReference type="NCBI Taxonomy" id="48140"/>
    <lineage>
        <taxon>Eukaryota</taxon>
        <taxon>Fungi</taxon>
        <taxon>Dikarya</taxon>
        <taxon>Basidiomycota</taxon>
        <taxon>Agaricomycotina</taxon>
        <taxon>Agaricomycetes</taxon>
        <taxon>Polyporales</taxon>
        <taxon>Phanerochaetaceae</taxon>
        <taxon>Phanerochaete</taxon>
    </lineage>
</organism>
<keyword evidence="2" id="KW-1185">Reference proteome</keyword>
<dbReference type="Proteomes" id="UP000703269">
    <property type="component" value="Unassembled WGS sequence"/>
</dbReference>
<evidence type="ECO:0008006" key="3">
    <source>
        <dbReference type="Google" id="ProtNLM"/>
    </source>
</evidence>
<protein>
    <recommendedName>
        <fullName evidence="3">F-box domain-containing protein</fullName>
    </recommendedName>
</protein>
<proteinExistence type="predicted"/>
<evidence type="ECO:0000313" key="1">
    <source>
        <dbReference type="EMBL" id="GJE89852.1"/>
    </source>
</evidence>
<gene>
    <name evidence="1" type="ORF">PsYK624_059620</name>
</gene>
<reference evidence="1 2" key="1">
    <citation type="submission" date="2021-08" db="EMBL/GenBank/DDBJ databases">
        <title>Draft Genome Sequence of Phanerochaete sordida strain YK-624.</title>
        <authorList>
            <person name="Mori T."/>
            <person name="Dohra H."/>
            <person name="Suzuki T."/>
            <person name="Kawagishi H."/>
            <person name="Hirai H."/>
        </authorList>
    </citation>
    <scope>NUCLEOTIDE SEQUENCE [LARGE SCALE GENOMIC DNA]</scope>
    <source>
        <strain evidence="1 2">YK-624</strain>
    </source>
</reference>
<sequence>MEAAYINNLPQEVTDTVIDYLSDDRDSLKVCALVQRSWLPRARHHLHSNVTIDCSGRKAPSPNYYSPGAAKYVRSLRVLAPPTPPVQGVRTDAKARAVWKIIPRFTELHDLTLVYSDWTGGARTWEWLRPAAQHVRTLNLVFASFTHAADFFAFVALFPALERLSLTSISFGTATLTALPVAPPPRLHTLAVRGHIVPPDVTLAFALWLCQLPRRPEPHVAVQWEVPQPGCLVPVLDGLGPRLAALALPLWSARGVPSDVVKTALRQLTFVTPAPGLAKDDVAEALAFLARIRVGELRSVAFDVRATAPLEVVSAPALQELDDALFARAHSRFTALEKVAFRVPASAARGGLHEQLKAGLPRAEKRGALALDVVHDAA</sequence>
<evidence type="ECO:0000313" key="2">
    <source>
        <dbReference type="Proteomes" id="UP000703269"/>
    </source>
</evidence>
<name>A0A9P3G868_9APHY</name>
<dbReference type="EMBL" id="BPQB01000014">
    <property type="protein sequence ID" value="GJE89852.1"/>
    <property type="molecule type" value="Genomic_DNA"/>
</dbReference>
<comment type="caution">
    <text evidence="1">The sequence shown here is derived from an EMBL/GenBank/DDBJ whole genome shotgun (WGS) entry which is preliminary data.</text>
</comment>
<accession>A0A9P3G868</accession>
<dbReference type="OrthoDB" id="2741110at2759"/>